<evidence type="ECO:0000259" key="1">
    <source>
        <dbReference type="Pfam" id="PF00501"/>
    </source>
</evidence>
<dbReference type="Gene3D" id="3.40.50.12780">
    <property type="entry name" value="N-terminal domain of ligase-like"/>
    <property type="match status" value="1"/>
</dbReference>
<dbReference type="RefSeq" id="WP_116173422.1">
    <property type="nucleotide sequence ID" value="NZ_CP144375.1"/>
</dbReference>
<protein>
    <submittedName>
        <fullName evidence="3">Fatty-acyl-CoA synthase</fullName>
    </submittedName>
</protein>
<dbReference type="InterPro" id="IPR042099">
    <property type="entry name" value="ANL_N_sf"/>
</dbReference>
<accession>A0A3E0I6W1</accession>
<feature type="domain" description="AMP-binding enzyme C-terminal" evidence="2">
    <location>
        <begin position="423"/>
        <end position="498"/>
    </location>
</feature>
<gene>
    <name evidence="3" type="ORF">BCF44_102583</name>
</gene>
<dbReference type="SUPFAM" id="SSF56801">
    <property type="entry name" value="Acetyl-CoA synthetase-like"/>
    <property type="match status" value="1"/>
</dbReference>
<sequence>MTLTGPRWSGPSLGGLTLRALRRHPEQTAFVSDSGALTYAATEDLIARFQHVLAARGLRKGDRIAVLGGNSAEAWCVGAAAQAGGMAVSSLHPMGSLDDQLFQLADLDAAACIVDVRGRAERAAALGASGVPVFTLGGNESGPDLLAEAHAAGAVTAKDLADGDDPALISYTGGTTGRPKGALRHNAAAVAIAHGVVTDFEIPFGARYLTAAPITHVAGTKVLPVLLRGGTVFLHNGFDPTRLLAAVARERITMILAVPTMIYALLDHPDFDRTDLSSLELLLYGAAPMSPSRLDEGLERLGPVFSQLYGQTECYPITALHRQDHLDPSLRGSCGAPVAGVQVTLLDPDGNPVPTGEPGEICARGPAAMAEYWRRPELTAQATEYGWLHTGDVARADDRGYLTIVDRIKDMIISGGFNVFPREVEDALTSHRAVATAAVFGIADEKWGEAVTAAVVLRPGATATAEELIQHVRDRKGAVQAPKAVRFYDSFPATAVGKIDKRALRREWPDTSGSA</sequence>
<dbReference type="InterPro" id="IPR025110">
    <property type="entry name" value="AMP-bd_C"/>
</dbReference>
<dbReference type="InterPro" id="IPR000873">
    <property type="entry name" value="AMP-dep_synth/lig_dom"/>
</dbReference>
<evidence type="ECO:0000259" key="2">
    <source>
        <dbReference type="Pfam" id="PF13193"/>
    </source>
</evidence>
<dbReference type="Gene3D" id="3.30.300.30">
    <property type="match status" value="1"/>
</dbReference>
<dbReference type="OrthoDB" id="9803968at2"/>
<dbReference type="Pfam" id="PF13193">
    <property type="entry name" value="AMP-binding_C"/>
    <property type="match status" value="1"/>
</dbReference>
<dbReference type="InterPro" id="IPR045851">
    <property type="entry name" value="AMP-bd_C_sf"/>
</dbReference>
<dbReference type="Pfam" id="PF00501">
    <property type="entry name" value="AMP-binding"/>
    <property type="match status" value="1"/>
</dbReference>
<keyword evidence="4" id="KW-1185">Reference proteome</keyword>
<comment type="caution">
    <text evidence="3">The sequence shown here is derived from an EMBL/GenBank/DDBJ whole genome shotgun (WGS) entry which is preliminary data.</text>
</comment>
<reference evidence="3 4" key="1">
    <citation type="submission" date="2018-08" db="EMBL/GenBank/DDBJ databases">
        <title>Genomic Encyclopedia of Archaeal and Bacterial Type Strains, Phase II (KMG-II): from individual species to whole genera.</title>
        <authorList>
            <person name="Goeker M."/>
        </authorList>
    </citation>
    <scope>NUCLEOTIDE SEQUENCE [LARGE SCALE GENOMIC DNA]</scope>
    <source>
        <strain evidence="3 4">DSM 45791</strain>
    </source>
</reference>
<proteinExistence type="predicted"/>
<dbReference type="Proteomes" id="UP000256269">
    <property type="component" value="Unassembled WGS sequence"/>
</dbReference>
<evidence type="ECO:0000313" key="3">
    <source>
        <dbReference type="EMBL" id="REH54351.1"/>
    </source>
</evidence>
<dbReference type="GO" id="GO:0016877">
    <property type="term" value="F:ligase activity, forming carbon-sulfur bonds"/>
    <property type="evidence" value="ECO:0007669"/>
    <property type="project" value="UniProtKB-ARBA"/>
</dbReference>
<dbReference type="PROSITE" id="PS00455">
    <property type="entry name" value="AMP_BINDING"/>
    <property type="match status" value="1"/>
</dbReference>
<dbReference type="PANTHER" id="PTHR43767">
    <property type="entry name" value="LONG-CHAIN-FATTY-ACID--COA LIGASE"/>
    <property type="match status" value="1"/>
</dbReference>
<name>A0A3E0I6W1_9PSEU</name>
<dbReference type="InterPro" id="IPR020845">
    <property type="entry name" value="AMP-binding_CS"/>
</dbReference>
<feature type="domain" description="AMP-dependent synthetase/ligase" evidence="1">
    <location>
        <begin position="20"/>
        <end position="373"/>
    </location>
</feature>
<dbReference type="InterPro" id="IPR050237">
    <property type="entry name" value="ATP-dep_AMP-bd_enzyme"/>
</dbReference>
<dbReference type="PANTHER" id="PTHR43767:SF7">
    <property type="entry name" value="MEDIUM_LONG-CHAIN-FATTY-ACID--COA LIGASE FADD8"/>
    <property type="match status" value="1"/>
</dbReference>
<organism evidence="3 4">
    <name type="scientific">Kutzneria buriramensis</name>
    <dbReference type="NCBI Taxonomy" id="1045776"/>
    <lineage>
        <taxon>Bacteria</taxon>
        <taxon>Bacillati</taxon>
        <taxon>Actinomycetota</taxon>
        <taxon>Actinomycetes</taxon>
        <taxon>Pseudonocardiales</taxon>
        <taxon>Pseudonocardiaceae</taxon>
        <taxon>Kutzneria</taxon>
    </lineage>
</organism>
<dbReference type="EMBL" id="QUNO01000002">
    <property type="protein sequence ID" value="REH54351.1"/>
    <property type="molecule type" value="Genomic_DNA"/>
</dbReference>
<dbReference type="AlphaFoldDB" id="A0A3E0I6W1"/>
<evidence type="ECO:0000313" key="4">
    <source>
        <dbReference type="Proteomes" id="UP000256269"/>
    </source>
</evidence>